<dbReference type="PANTHER" id="PTHR10933">
    <property type="entry name" value="IMMUNOGLOBULIN-BINDING PROTEIN 1"/>
    <property type="match status" value="1"/>
</dbReference>
<dbReference type="GeneID" id="41976022"/>
<dbReference type="AlphaFoldDB" id="A0A507AJL5"/>
<dbReference type="OrthoDB" id="10261753at2759"/>
<accession>A0A507AJL5</accession>
<evidence type="ECO:0000256" key="1">
    <source>
        <dbReference type="SAM" id="MobiDB-lite"/>
    </source>
</evidence>
<evidence type="ECO:0000313" key="3">
    <source>
        <dbReference type="Proteomes" id="UP000319257"/>
    </source>
</evidence>
<feature type="compositionally biased region" description="Acidic residues" evidence="1">
    <location>
        <begin position="176"/>
        <end position="187"/>
    </location>
</feature>
<dbReference type="STRING" id="1093900.A0A507AJL5"/>
<organism evidence="2 3">
    <name type="scientific">Thyridium curvatum</name>
    <dbReference type="NCBI Taxonomy" id="1093900"/>
    <lineage>
        <taxon>Eukaryota</taxon>
        <taxon>Fungi</taxon>
        <taxon>Dikarya</taxon>
        <taxon>Ascomycota</taxon>
        <taxon>Pezizomycotina</taxon>
        <taxon>Sordariomycetes</taxon>
        <taxon>Sordariomycetidae</taxon>
        <taxon>Thyridiales</taxon>
        <taxon>Thyridiaceae</taxon>
        <taxon>Thyridium</taxon>
    </lineage>
</organism>
<feature type="region of interest" description="Disordered" evidence="1">
    <location>
        <begin position="360"/>
        <end position="379"/>
    </location>
</feature>
<comment type="caution">
    <text evidence="2">The sequence shown here is derived from an EMBL/GenBank/DDBJ whole genome shotgun (WGS) entry which is preliminary data.</text>
</comment>
<reference evidence="2 3" key="1">
    <citation type="submission" date="2019-06" db="EMBL/GenBank/DDBJ databases">
        <title>Draft genome sequence of the filamentous fungus Phialemoniopsis curvata isolated from diesel fuel.</title>
        <authorList>
            <person name="Varaljay V.A."/>
            <person name="Lyon W.J."/>
            <person name="Crouch A.L."/>
            <person name="Drake C.E."/>
            <person name="Hollomon J.M."/>
            <person name="Nadeau L.J."/>
            <person name="Nunn H.S."/>
            <person name="Stevenson B.S."/>
            <person name="Bojanowski C.L."/>
            <person name="Crookes-Goodson W.J."/>
        </authorList>
    </citation>
    <scope>NUCLEOTIDE SEQUENCE [LARGE SCALE GENOMIC DNA]</scope>
    <source>
        <strain evidence="2 3">D216</strain>
    </source>
</reference>
<dbReference type="Proteomes" id="UP000319257">
    <property type="component" value="Unassembled WGS sequence"/>
</dbReference>
<sequence>MDDSSPRTLRSVFREAENRRRAIETSFDARSPTASDELNAAIALYNEALQLVAQLSVLSPNETLEDLATGDLPYLLADYRIAELTQRLPTPSPHDRGRALARARDAYERFLHLLDAYALLSPAQARLFEAYTDDPTGFSTVPADPSARRDSKIANFRAERELRQRLDFLRRQPGYADDDEHDGEEEEGGRTIPGDEEAVREARLAELALCTHNAFQGLEGLNREAEVLARAPVPLMPHDAGVDEDERRRRADDKRAADTERLDPPLRRLQSAFGTGGGPLLTKEGKPLQPFTILGSRAELAKGVFRPGHNLPTMSIDEYLAEERRRGGIIEGGGEASGLQPEPDEDNIDKADMETMKAREWDEFKEANPRGAGNTLNRG</sequence>
<evidence type="ECO:0000313" key="2">
    <source>
        <dbReference type="EMBL" id="TPX10525.1"/>
    </source>
</evidence>
<name>A0A507AJL5_9PEZI</name>
<dbReference type="Gene3D" id="1.25.40.540">
    <property type="entry name" value="TAP42-like family"/>
    <property type="match status" value="1"/>
</dbReference>
<dbReference type="InterPro" id="IPR038511">
    <property type="entry name" value="TAP42/TAP46-like_sf"/>
</dbReference>
<protein>
    <recommendedName>
        <fullName evidence="4">TAP42-like protein</fullName>
    </recommendedName>
</protein>
<dbReference type="GO" id="GO:0009966">
    <property type="term" value="P:regulation of signal transduction"/>
    <property type="evidence" value="ECO:0007669"/>
    <property type="project" value="InterPro"/>
</dbReference>
<dbReference type="GO" id="GO:0005829">
    <property type="term" value="C:cytosol"/>
    <property type="evidence" value="ECO:0007669"/>
    <property type="project" value="TreeGrafter"/>
</dbReference>
<proteinExistence type="predicted"/>
<dbReference type="PANTHER" id="PTHR10933:SF9">
    <property type="entry name" value="IMMUNOGLOBULIN-BINDING PROTEIN 1"/>
    <property type="match status" value="1"/>
</dbReference>
<dbReference type="InterPro" id="IPR007304">
    <property type="entry name" value="TAP46-like"/>
</dbReference>
<dbReference type="InParanoid" id="A0A507AJL5"/>
<dbReference type="EMBL" id="SKBQ01000057">
    <property type="protein sequence ID" value="TPX10525.1"/>
    <property type="molecule type" value="Genomic_DNA"/>
</dbReference>
<dbReference type="GO" id="GO:0035303">
    <property type="term" value="P:regulation of dephosphorylation"/>
    <property type="evidence" value="ECO:0007669"/>
    <property type="project" value="TreeGrafter"/>
</dbReference>
<evidence type="ECO:0008006" key="4">
    <source>
        <dbReference type="Google" id="ProtNLM"/>
    </source>
</evidence>
<feature type="region of interest" description="Disordered" evidence="1">
    <location>
        <begin position="169"/>
        <end position="193"/>
    </location>
</feature>
<gene>
    <name evidence="2" type="ORF">E0L32_008575</name>
</gene>
<dbReference type="GO" id="GO:0051721">
    <property type="term" value="F:protein phosphatase 2A binding"/>
    <property type="evidence" value="ECO:0007669"/>
    <property type="project" value="TreeGrafter"/>
</dbReference>
<feature type="compositionally biased region" description="Basic and acidic residues" evidence="1">
    <location>
        <begin position="245"/>
        <end position="262"/>
    </location>
</feature>
<dbReference type="RefSeq" id="XP_030992236.1">
    <property type="nucleotide sequence ID" value="XM_031143444.1"/>
</dbReference>
<dbReference type="FunCoup" id="A0A507AJL5">
    <property type="interactions" value="633"/>
</dbReference>
<keyword evidence="3" id="KW-1185">Reference proteome</keyword>
<feature type="region of interest" description="Disordered" evidence="1">
    <location>
        <begin position="236"/>
        <end position="262"/>
    </location>
</feature>
<dbReference type="Pfam" id="PF04177">
    <property type="entry name" value="TAP42"/>
    <property type="match status" value="1"/>
</dbReference>